<feature type="compositionally biased region" description="Basic and acidic residues" evidence="2">
    <location>
        <begin position="209"/>
        <end position="231"/>
    </location>
</feature>
<gene>
    <name evidence="4" type="ORF">GN958_ATG07088</name>
</gene>
<reference evidence="4" key="1">
    <citation type="submission" date="2020-03" db="EMBL/GenBank/DDBJ databases">
        <title>Hybrid Assembly of Korean Phytophthora infestans isolates.</title>
        <authorList>
            <person name="Prokchorchik M."/>
            <person name="Lee Y."/>
            <person name="Seo J."/>
            <person name="Cho J.-H."/>
            <person name="Park Y.-E."/>
            <person name="Jang D.-C."/>
            <person name="Im J.-S."/>
            <person name="Choi J.-G."/>
            <person name="Park H.-J."/>
            <person name="Lee G.-B."/>
            <person name="Lee Y.-G."/>
            <person name="Hong S.-Y."/>
            <person name="Cho K."/>
            <person name="Sohn K.H."/>
        </authorList>
    </citation>
    <scope>NUCLEOTIDE SEQUENCE</scope>
    <source>
        <strain evidence="4">KR_2_A2</strain>
    </source>
</reference>
<dbReference type="PROSITE" id="PS50222">
    <property type="entry name" value="EF_HAND_2"/>
    <property type="match status" value="2"/>
</dbReference>
<dbReference type="InterPro" id="IPR011992">
    <property type="entry name" value="EF-hand-dom_pair"/>
</dbReference>
<dbReference type="Proteomes" id="UP000704712">
    <property type="component" value="Unassembled WGS sequence"/>
</dbReference>
<dbReference type="GO" id="GO:0005509">
    <property type="term" value="F:calcium ion binding"/>
    <property type="evidence" value="ECO:0007669"/>
    <property type="project" value="InterPro"/>
</dbReference>
<protein>
    <submittedName>
        <fullName evidence="4">EF-hand domain pair</fullName>
    </submittedName>
</protein>
<proteinExistence type="predicted"/>
<dbReference type="InterPro" id="IPR018247">
    <property type="entry name" value="EF_Hand_1_Ca_BS"/>
</dbReference>
<evidence type="ECO:0000256" key="1">
    <source>
        <dbReference type="ARBA" id="ARBA00022837"/>
    </source>
</evidence>
<dbReference type="AlphaFoldDB" id="A0A8S9UTE2"/>
<evidence type="ECO:0000313" key="5">
    <source>
        <dbReference type="Proteomes" id="UP000704712"/>
    </source>
</evidence>
<accession>A0A8S9UTE2</accession>
<name>A0A8S9UTE2_PHYIN</name>
<sequence length="397" mass="44999">MRPRRHVNGNSNAVTSTSTAELPPSSSWGSGRTVPANITSTSKRVTPPADVVTEHSTLSTAISEKRSGVAIARRPQSSRLPGIRDGCRPKRRVQSARGASEKHNQERDPLEFFRTQAIPEQSNHIGNPRFRAKLQCKLKEFAVRLNDAYTAFDDDHNGYLSFRELCHGLKEVELNLPEHEFLRLATRVDTDGNGEICFKEFSNVFGSSEDQRCRSARTGDTEDMRVEEQHKPSKQNESPRRQAARTFSFSHLTRRTETPTRCGRTPYPNTKGIISGNQDDLTRFKTEAQVYGSASTSRSISAPAKVITTLGQEEKQRYDAAKATRLQRLRVQMDRHEDQARPLQDSYNVALERRVRTLQRHREQYHLRIEKQRPRLALSPARKGIQIVRASSTAPFV</sequence>
<dbReference type="Gene3D" id="1.10.238.10">
    <property type="entry name" value="EF-hand"/>
    <property type="match status" value="1"/>
</dbReference>
<comment type="caution">
    <text evidence="4">The sequence shown here is derived from an EMBL/GenBank/DDBJ whole genome shotgun (WGS) entry which is preliminary data.</text>
</comment>
<feature type="region of interest" description="Disordered" evidence="2">
    <location>
        <begin position="1"/>
        <end position="59"/>
    </location>
</feature>
<dbReference type="SMART" id="SM00054">
    <property type="entry name" value="EFh"/>
    <property type="match status" value="2"/>
</dbReference>
<keyword evidence="1" id="KW-0106">Calcium</keyword>
<feature type="compositionally biased region" description="Polar residues" evidence="2">
    <location>
        <begin position="8"/>
        <end position="44"/>
    </location>
</feature>
<feature type="region of interest" description="Disordered" evidence="2">
    <location>
        <begin position="78"/>
        <end position="106"/>
    </location>
</feature>
<dbReference type="Pfam" id="PF13499">
    <property type="entry name" value="EF-hand_7"/>
    <property type="match status" value="1"/>
</dbReference>
<feature type="region of interest" description="Disordered" evidence="2">
    <location>
        <begin position="209"/>
        <end position="277"/>
    </location>
</feature>
<evidence type="ECO:0000256" key="2">
    <source>
        <dbReference type="SAM" id="MobiDB-lite"/>
    </source>
</evidence>
<dbReference type="InterPro" id="IPR002048">
    <property type="entry name" value="EF_hand_dom"/>
</dbReference>
<dbReference type="EMBL" id="JAACNO010000980">
    <property type="protein sequence ID" value="KAF4143723.1"/>
    <property type="molecule type" value="Genomic_DNA"/>
</dbReference>
<organism evidence="4 5">
    <name type="scientific">Phytophthora infestans</name>
    <name type="common">Potato late blight agent</name>
    <name type="synonym">Botrytis infestans</name>
    <dbReference type="NCBI Taxonomy" id="4787"/>
    <lineage>
        <taxon>Eukaryota</taxon>
        <taxon>Sar</taxon>
        <taxon>Stramenopiles</taxon>
        <taxon>Oomycota</taxon>
        <taxon>Peronosporomycetes</taxon>
        <taxon>Peronosporales</taxon>
        <taxon>Peronosporaceae</taxon>
        <taxon>Phytophthora</taxon>
    </lineage>
</organism>
<feature type="domain" description="EF-hand" evidence="3">
    <location>
        <begin position="176"/>
        <end position="211"/>
    </location>
</feature>
<dbReference type="SUPFAM" id="SSF47473">
    <property type="entry name" value="EF-hand"/>
    <property type="match status" value="1"/>
</dbReference>
<evidence type="ECO:0000313" key="4">
    <source>
        <dbReference type="EMBL" id="KAF4143723.1"/>
    </source>
</evidence>
<dbReference type="PROSITE" id="PS00018">
    <property type="entry name" value="EF_HAND_1"/>
    <property type="match status" value="2"/>
</dbReference>
<dbReference type="CDD" id="cd00051">
    <property type="entry name" value="EFh"/>
    <property type="match status" value="1"/>
</dbReference>
<feature type="domain" description="EF-hand" evidence="3">
    <location>
        <begin position="140"/>
        <end position="175"/>
    </location>
</feature>
<evidence type="ECO:0000259" key="3">
    <source>
        <dbReference type="PROSITE" id="PS50222"/>
    </source>
</evidence>